<comment type="caution">
    <text evidence="6">The sequence shown here is derived from an EMBL/GenBank/DDBJ whole genome shotgun (WGS) entry which is preliminary data.</text>
</comment>
<evidence type="ECO:0000256" key="3">
    <source>
        <dbReference type="ARBA" id="ARBA00022801"/>
    </source>
</evidence>
<proteinExistence type="predicted"/>
<reference evidence="6" key="1">
    <citation type="submission" date="2023-08" db="EMBL/GenBank/DDBJ databases">
        <title>A collection of bacterial strains from the Burkholderia cepacia Research Laboratory and Repository.</title>
        <authorList>
            <person name="Lipuma J."/>
            <person name="Spilker T."/>
        </authorList>
    </citation>
    <scope>NUCLEOTIDE SEQUENCE</scope>
    <source>
        <strain evidence="6">AU0862</strain>
    </source>
</reference>
<accession>A0AAW4TPT8</accession>
<protein>
    <submittedName>
        <fullName evidence="6">VRR-NUC domain-containing protein</fullName>
    </submittedName>
</protein>
<dbReference type="Pfam" id="PF08774">
    <property type="entry name" value="VRR_NUC"/>
    <property type="match status" value="1"/>
</dbReference>
<evidence type="ECO:0000259" key="5">
    <source>
        <dbReference type="SMART" id="SM00990"/>
    </source>
</evidence>
<dbReference type="InterPro" id="IPR014883">
    <property type="entry name" value="VRR_NUC"/>
</dbReference>
<keyword evidence="3" id="KW-0378">Hydrolase</keyword>
<evidence type="ECO:0000313" key="6">
    <source>
        <dbReference type="EMBL" id="MCA8383398.1"/>
    </source>
</evidence>
<dbReference type="AlphaFoldDB" id="A0AAW4TPT8"/>
<evidence type="ECO:0000256" key="1">
    <source>
        <dbReference type="ARBA" id="ARBA00001946"/>
    </source>
</evidence>
<keyword evidence="2" id="KW-0540">Nuclease</keyword>
<sequence length="250" mass="26799">MTGPYSPGSSTGGSSTGGQTTQVGLSAAKLSPKDRKVLCHTFCECRRIGVATKAGTIQRQRCVEMRLGLPNEVSKMQTGVPTEYRPEQPYDMTTSPPEPIMDYDDPLEPNTGIRQWIKDVWPSKGKKYEKGDVRRPDVVIVNDPSKPPVQSNIKTVVEMKFPGDRYGPDQEDDYIEIAGGPSKFVHLGAADCGCGDDDGQKETSRSKQSARQSELDDLFDGSSSAPGGPPLPPVPGPGPGPSSPIHAGPF</sequence>
<feature type="compositionally biased region" description="Pro residues" evidence="4">
    <location>
        <begin position="227"/>
        <end position="242"/>
    </location>
</feature>
<dbReference type="GO" id="GO:0004518">
    <property type="term" value="F:nuclease activity"/>
    <property type="evidence" value="ECO:0007669"/>
    <property type="project" value="UniProtKB-KW"/>
</dbReference>
<dbReference type="GO" id="GO:0016788">
    <property type="term" value="F:hydrolase activity, acting on ester bonds"/>
    <property type="evidence" value="ECO:0007669"/>
    <property type="project" value="InterPro"/>
</dbReference>
<evidence type="ECO:0000313" key="7">
    <source>
        <dbReference type="Proteomes" id="UP001199070"/>
    </source>
</evidence>
<gene>
    <name evidence="6" type="ORF">LGN22_31270</name>
</gene>
<dbReference type="RefSeq" id="WP_226135962.1">
    <property type="nucleotide sequence ID" value="NZ_JAIZTC010000012.1"/>
</dbReference>
<dbReference type="EMBL" id="JAIZTC010000012">
    <property type="protein sequence ID" value="MCA8383398.1"/>
    <property type="molecule type" value="Genomic_DNA"/>
</dbReference>
<dbReference type="SMART" id="SM00990">
    <property type="entry name" value="VRR_NUC"/>
    <property type="match status" value="1"/>
</dbReference>
<evidence type="ECO:0000256" key="4">
    <source>
        <dbReference type="SAM" id="MobiDB-lite"/>
    </source>
</evidence>
<evidence type="ECO:0000256" key="2">
    <source>
        <dbReference type="ARBA" id="ARBA00022722"/>
    </source>
</evidence>
<dbReference type="Proteomes" id="UP001199070">
    <property type="component" value="Unassembled WGS sequence"/>
</dbReference>
<feature type="domain" description="VRR-NUC" evidence="5">
    <location>
        <begin position="81"/>
        <end position="191"/>
    </location>
</feature>
<feature type="region of interest" description="Disordered" evidence="4">
    <location>
        <begin position="191"/>
        <end position="250"/>
    </location>
</feature>
<name>A0AAW4TPT8_9BURK</name>
<comment type="cofactor">
    <cofactor evidence="1">
        <name>Mg(2+)</name>
        <dbReference type="ChEBI" id="CHEBI:18420"/>
    </cofactor>
</comment>
<organism evidence="6 7">
    <name type="scientific">Burkholderia cenocepacia</name>
    <dbReference type="NCBI Taxonomy" id="95486"/>
    <lineage>
        <taxon>Bacteria</taxon>
        <taxon>Pseudomonadati</taxon>
        <taxon>Pseudomonadota</taxon>
        <taxon>Betaproteobacteria</taxon>
        <taxon>Burkholderiales</taxon>
        <taxon>Burkholderiaceae</taxon>
        <taxon>Burkholderia</taxon>
        <taxon>Burkholderia cepacia complex</taxon>
    </lineage>
</organism>
<feature type="region of interest" description="Disordered" evidence="4">
    <location>
        <begin position="1"/>
        <end position="21"/>
    </location>
</feature>